<dbReference type="FunFam" id="3.90.870.10:FF:000008">
    <property type="entry name" value="Threonylcarbamoyl-AMP synthase"/>
    <property type="match status" value="1"/>
</dbReference>
<sequence>MNKQTNFFTWTEESIREAAQLLIQQEVVAFPTETVYGLGANASNEQAVAKIFEAKGRPADNPLIVHVSNKDQIKQYVTEITPLAEKIIDAFMPGPVTVILPSNGSIAKNVTAGLTTVGIRIPDHPAARELIEQADIPIAAPSANISGKPSPTSAIHVYQDLNGKIAGILDGGPTGVGLESTVVDCTTDVPIILRPGGVSAADIEQVTGVPVKDTARHEEEQTPKAPGMKYNHYEPDAPLALVFGDHTYFQALINEYQQTGKKVGVLISEELAPKLSADYMKVCGSIIDLSTIAAHLYEGLRSFKRTDVDIILTETYPEEAVGQAIMNRLTKAASITHHQ</sequence>
<evidence type="ECO:0000256" key="10">
    <source>
        <dbReference type="ARBA" id="ARBA00022840"/>
    </source>
</evidence>
<name>A0A9J6RD96_9BACI</name>
<dbReference type="NCBIfam" id="TIGR00057">
    <property type="entry name" value="L-threonylcarbamoyladenylate synthase"/>
    <property type="match status" value="1"/>
</dbReference>
<dbReference type="Pfam" id="PF01300">
    <property type="entry name" value="Sua5_yciO_yrdC"/>
    <property type="match status" value="1"/>
</dbReference>
<protein>
    <recommendedName>
        <fullName evidence="4 13">Threonylcarbamoyl-AMP synthase</fullName>
        <shortName evidence="13">TC-AMP synthase</shortName>
        <ecNumber evidence="3 13">2.7.7.87</ecNumber>
    </recommendedName>
    <alternativeName>
        <fullName evidence="11 13">L-threonylcarbamoyladenylate synthase</fullName>
    </alternativeName>
</protein>
<dbReference type="PANTHER" id="PTHR17490:SF16">
    <property type="entry name" value="THREONYLCARBAMOYL-AMP SYNTHASE"/>
    <property type="match status" value="1"/>
</dbReference>
<dbReference type="InterPro" id="IPR038385">
    <property type="entry name" value="Sua5/YwlC_C"/>
</dbReference>
<reference evidence="16" key="1">
    <citation type="submission" date="2022-11" db="EMBL/GenBank/DDBJ databases">
        <title>WGS of Natronobacillus azotifigens 24KS-1, an anaerobic diazotrophic haloalkaliphile from soda-rich habitats.</title>
        <authorList>
            <person name="Sorokin D.Y."/>
            <person name="Merkel A.Y."/>
        </authorList>
    </citation>
    <scope>NUCLEOTIDE SEQUENCE</scope>
    <source>
        <strain evidence="16">24KS-1</strain>
    </source>
</reference>
<dbReference type="InterPro" id="IPR006070">
    <property type="entry name" value="Sua5-like_dom"/>
</dbReference>
<evidence type="ECO:0000256" key="14">
    <source>
        <dbReference type="PIRSR" id="PIRSR004930-1"/>
    </source>
</evidence>
<dbReference type="GO" id="GO:0006450">
    <property type="term" value="P:regulation of translational fidelity"/>
    <property type="evidence" value="ECO:0007669"/>
    <property type="project" value="TreeGrafter"/>
</dbReference>
<dbReference type="InterPro" id="IPR017945">
    <property type="entry name" value="DHBP_synth_RibB-like_a/b_dom"/>
</dbReference>
<feature type="binding site" evidence="14">
    <location>
        <position position="142"/>
    </location>
    <ligand>
        <name>L-threonine</name>
        <dbReference type="ChEBI" id="CHEBI:57926"/>
    </ligand>
</feature>
<comment type="catalytic activity">
    <reaction evidence="12 13">
        <text>L-threonine + hydrogencarbonate + ATP = L-threonylcarbamoyladenylate + diphosphate + H2O</text>
        <dbReference type="Rhea" id="RHEA:36407"/>
        <dbReference type="ChEBI" id="CHEBI:15377"/>
        <dbReference type="ChEBI" id="CHEBI:17544"/>
        <dbReference type="ChEBI" id="CHEBI:30616"/>
        <dbReference type="ChEBI" id="CHEBI:33019"/>
        <dbReference type="ChEBI" id="CHEBI:57926"/>
        <dbReference type="ChEBI" id="CHEBI:73682"/>
        <dbReference type="EC" id="2.7.7.87"/>
    </reaction>
</comment>
<dbReference type="InterPro" id="IPR005145">
    <property type="entry name" value="Sua5_C"/>
</dbReference>
<evidence type="ECO:0000256" key="3">
    <source>
        <dbReference type="ARBA" id="ARBA00012584"/>
    </source>
</evidence>
<feature type="binding site" evidence="14">
    <location>
        <position position="61"/>
    </location>
    <ligand>
        <name>ATP</name>
        <dbReference type="ChEBI" id="CHEBI:30616"/>
    </ligand>
</feature>
<evidence type="ECO:0000313" key="16">
    <source>
        <dbReference type="EMBL" id="MCZ0703656.1"/>
    </source>
</evidence>
<dbReference type="PANTHER" id="PTHR17490">
    <property type="entry name" value="SUA5"/>
    <property type="match status" value="1"/>
</dbReference>
<keyword evidence="17" id="KW-1185">Reference proteome</keyword>
<comment type="function">
    <text evidence="13">Required for the formation of a threonylcarbamoyl group on adenosine at position 37 (t(6)A37) in tRNAs that read codons beginning with adenine.</text>
</comment>
<evidence type="ECO:0000256" key="12">
    <source>
        <dbReference type="ARBA" id="ARBA00048366"/>
    </source>
</evidence>
<comment type="subcellular location">
    <subcellularLocation>
        <location evidence="1 13">Cytoplasm</location>
    </subcellularLocation>
</comment>
<keyword evidence="7 13" id="KW-0819">tRNA processing</keyword>
<comment type="similarity">
    <text evidence="2 13">Belongs to the SUA5 family.</text>
</comment>
<dbReference type="Gene3D" id="3.40.50.11030">
    <property type="entry name" value="Threonylcarbamoyl-AMP synthase, C-terminal domain"/>
    <property type="match status" value="1"/>
</dbReference>
<keyword evidence="6 13" id="KW-0808">Transferase</keyword>
<dbReference type="GO" id="GO:0005524">
    <property type="term" value="F:ATP binding"/>
    <property type="evidence" value="ECO:0007669"/>
    <property type="project" value="UniProtKB-UniRule"/>
</dbReference>
<dbReference type="GO" id="GO:0000049">
    <property type="term" value="F:tRNA binding"/>
    <property type="evidence" value="ECO:0007669"/>
    <property type="project" value="TreeGrafter"/>
</dbReference>
<dbReference type="GO" id="GO:0061710">
    <property type="term" value="F:L-threonylcarbamoyladenylate synthase"/>
    <property type="evidence" value="ECO:0007669"/>
    <property type="project" value="UniProtKB-EC"/>
</dbReference>
<organism evidence="16 17">
    <name type="scientific">Natronobacillus azotifigens</name>
    <dbReference type="NCBI Taxonomy" id="472978"/>
    <lineage>
        <taxon>Bacteria</taxon>
        <taxon>Bacillati</taxon>
        <taxon>Bacillota</taxon>
        <taxon>Bacilli</taxon>
        <taxon>Bacillales</taxon>
        <taxon>Bacillaceae</taxon>
        <taxon>Natronobacillus</taxon>
    </lineage>
</organism>
<dbReference type="FunFam" id="3.40.50.11030:FF:000001">
    <property type="entry name" value="Threonylcarbamoyl-AMP synthase"/>
    <property type="match status" value="1"/>
</dbReference>
<feature type="binding site" evidence="14">
    <location>
        <position position="140"/>
    </location>
    <ligand>
        <name>L-threonine</name>
        <dbReference type="ChEBI" id="CHEBI:57926"/>
    </ligand>
</feature>
<feature type="domain" description="YrdC-like" evidence="15">
    <location>
        <begin position="12"/>
        <end position="198"/>
    </location>
</feature>
<evidence type="ECO:0000256" key="13">
    <source>
        <dbReference type="PIRNR" id="PIRNR004930"/>
    </source>
</evidence>
<dbReference type="Pfam" id="PF03481">
    <property type="entry name" value="Sua5_C"/>
    <property type="match status" value="1"/>
</dbReference>
<dbReference type="RefSeq" id="WP_268780420.1">
    <property type="nucleotide sequence ID" value="NZ_JAPRAT010000020.1"/>
</dbReference>
<dbReference type="AlphaFoldDB" id="A0A9J6RD96"/>
<dbReference type="EMBL" id="JAPRAT010000020">
    <property type="protein sequence ID" value="MCZ0703656.1"/>
    <property type="molecule type" value="Genomic_DNA"/>
</dbReference>
<evidence type="ECO:0000256" key="6">
    <source>
        <dbReference type="ARBA" id="ARBA00022679"/>
    </source>
</evidence>
<evidence type="ECO:0000313" key="17">
    <source>
        <dbReference type="Proteomes" id="UP001084197"/>
    </source>
</evidence>
<gene>
    <name evidence="16" type="ORF">OWO01_10535</name>
</gene>
<dbReference type="SUPFAM" id="SSF55821">
    <property type="entry name" value="YrdC/RibB"/>
    <property type="match status" value="1"/>
</dbReference>
<dbReference type="GO" id="GO:0008033">
    <property type="term" value="P:tRNA processing"/>
    <property type="evidence" value="ECO:0007669"/>
    <property type="project" value="UniProtKB-KW"/>
</dbReference>
<dbReference type="GO" id="GO:0003725">
    <property type="term" value="F:double-stranded RNA binding"/>
    <property type="evidence" value="ECO:0007669"/>
    <property type="project" value="UniProtKB-UniRule"/>
</dbReference>
<keyword evidence="8 13" id="KW-0548">Nucleotidyltransferase</keyword>
<dbReference type="Gene3D" id="3.90.870.10">
    <property type="entry name" value="DHBP synthase"/>
    <property type="match status" value="1"/>
</dbReference>
<evidence type="ECO:0000256" key="5">
    <source>
        <dbReference type="ARBA" id="ARBA00022490"/>
    </source>
</evidence>
<dbReference type="PROSITE" id="PS51163">
    <property type="entry name" value="YRDC"/>
    <property type="match status" value="1"/>
</dbReference>
<dbReference type="GO" id="GO:0005737">
    <property type="term" value="C:cytoplasm"/>
    <property type="evidence" value="ECO:0007669"/>
    <property type="project" value="UniProtKB-SubCell"/>
</dbReference>
<evidence type="ECO:0000256" key="1">
    <source>
        <dbReference type="ARBA" id="ARBA00004496"/>
    </source>
</evidence>
<feature type="binding site" evidence="14">
    <location>
        <position position="34"/>
    </location>
    <ligand>
        <name>L-threonine</name>
        <dbReference type="ChEBI" id="CHEBI:57926"/>
    </ligand>
</feature>
<feature type="binding site" evidence="14">
    <location>
        <position position="233"/>
    </location>
    <ligand>
        <name>ATP</name>
        <dbReference type="ChEBI" id="CHEBI:30616"/>
    </ligand>
</feature>
<comment type="caution">
    <text evidence="16">The sequence shown here is derived from an EMBL/GenBank/DDBJ whole genome shotgun (WGS) entry which is preliminary data.</text>
</comment>
<evidence type="ECO:0000259" key="15">
    <source>
        <dbReference type="PROSITE" id="PS51163"/>
    </source>
</evidence>
<proteinExistence type="inferred from homology"/>
<keyword evidence="10 13" id="KW-0067">ATP-binding</keyword>
<evidence type="ECO:0000256" key="8">
    <source>
        <dbReference type="ARBA" id="ARBA00022695"/>
    </source>
</evidence>
<evidence type="ECO:0000256" key="7">
    <source>
        <dbReference type="ARBA" id="ARBA00022694"/>
    </source>
</evidence>
<feature type="binding site" evidence="14">
    <location>
        <position position="194"/>
    </location>
    <ligand>
        <name>ATP</name>
        <dbReference type="ChEBI" id="CHEBI:30616"/>
    </ligand>
</feature>
<feature type="binding site" evidence="14">
    <location>
        <position position="150"/>
    </location>
    <ligand>
        <name>ATP</name>
        <dbReference type="ChEBI" id="CHEBI:30616"/>
    </ligand>
</feature>
<keyword evidence="5 13" id="KW-0963">Cytoplasm</keyword>
<evidence type="ECO:0000256" key="9">
    <source>
        <dbReference type="ARBA" id="ARBA00022741"/>
    </source>
</evidence>
<feature type="binding site" evidence="14">
    <location>
        <position position="180"/>
    </location>
    <ligand>
        <name>L-threonine</name>
        <dbReference type="ChEBI" id="CHEBI:57926"/>
    </ligand>
</feature>
<accession>A0A9J6RD96</accession>
<feature type="binding site" evidence="14">
    <location>
        <position position="66"/>
    </location>
    <ligand>
        <name>L-threonine</name>
        <dbReference type="ChEBI" id="CHEBI:57926"/>
    </ligand>
</feature>
<feature type="binding site" evidence="14">
    <location>
        <position position="57"/>
    </location>
    <ligand>
        <name>ATP</name>
        <dbReference type="ChEBI" id="CHEBI:30616"/>
    </ligand>
</feature>
<dbReference type="Proteomes" id="UP001084197">
    <property type="component" value="Unassembled WGS sequence"/>
</dbReference>
<evidence type="ECO:0000256" key="4">
    <source>
        <dbReference type="ARBA" id="ARBA00015492"/>
    </source>
</evidence>
<evidence type="ECO:0000256" key="11">
    <source>
        <dbReference type="ARBA" id="ARBA00029774"/>
    </source>
</evidence>
<feature type="binding site" evidence="14">
    <location>
        <position position="120"/>
    </location>
    <ligand>
        <name>L-threonine</name>
        <dbReference type="ChEBI" id="CHEBI:57926"/>
    </ligand>
</feature>
<dbReference type="PIRSF" id="PIRSF004930">
    <property type="entry name" value="Tln_factor_SUA5"/>
    <property type="match status" value="1"/>
</dbReference>
<dbReference type="InterPro" id="IPR050156">
    <property type="entry name" value="TC-AMP_synthase_SUA5"/>
</dbReference>
<dbReference type="InterPro" id="IPR010923">
    <property type="entry name" value="T(6)A37_SUA5"/>
</dbReference>
<keyword evidence="9 13" id="KW-0547">Nucleotide-binding</keyword>
<feature type="binding site" evidence="14">
    <location>
        <position position="116"/>
    </location>
    <ligand>
        <name>ATP</name>
        <dbReference type="ChEBI" id="CHEBI:30616"/>
    </ligand>
</feature>
<evidence type="ECO:0000256" key="2">
    <source>
        <dbReference type="ARBA" id="ARBA00007663"/>
    </source>
</evidence>
<dbReference type="EC" id="2.7.7.87" evidence="3 13"/>